<dbReference type="EMBL" id="BGZK01000112">
    <property type="protein sequence ID" value="GBP19803.1"/>
    <property type="molecule type" value="Genomic_DNA"/>
</dbReference>
<protein>
    <submittedName>
        <fullName evidence="1">Uncharacterized protein</fullName>
    </submittedName>
</protein>
<dbReference type="Proteomes" id="UP000299102">
    <property type="component" value="Unassembled WGS sequence"/>
</dbReference>
<proteinExistence type="predicted"/>
<evidence type="ECO:0000313" key="1">
    <source>
        <dbReference type="EMBL" id="GBP19803.1"/>
    </source>
</evidence>
<reference evidence="1 2" key="1">
    <citation type="journal article" date="2019" name="Commun. Biol.">
        <title>The bagworm genome reveals a unique fibroin gene that provides high tensile strength.</title>
        <authorList>
            <person name="Kono N."/>
            <person name="Nakamura H."/>
            <person name="Ohtoshi R."/>
            <person name="Tomita M."/>
            <person name="Numata K."/>
            <person name="Arakawa K."/>
        </authorList>
    </citation>
    <scope>NUCLEOTIDE SEQUENCE [LARGE SCALE GENOMIC DNA]</scope>
</reference>
<name>A0A4C1U0D6_EUMVA</name>
<dbReference type="AlphaFoldDB" id="A0A4C1U0D6"/>
<comment type="caution">
    <text evidence="1">The sequence shown here is derived from an EMBL/GenBank/DDBJ whole genome shotgun (WGS) entry which is preliminary data.</text>
</comment>
<evidence type="ECO:0000313" key="2">
    <source>
        <dbReference type="Proteomes" id="UP000299102"/>
    </source>
</evidence>
<keyword evidence="2" id="KW-1185">Reference proteome</keyword>
<gene>
    <name evidence="1" type="ORF">EVAR_75095_1</name>
</gene>
<accession>A0A4C1U0D6</accession>
<organism evidence="1 2">
    <name type="scientific">Eumeta variegata</name>
    <name type="common">Bagworm moth</name>
    <name type="synonym">Eumeta japonica</name>
    <dbReference type="NCBI Taxonomy" id="151549"/>
    <lineage>
        <taxon>Eukaryota</taxon>
        <taxon>Metazoa</taxon>
        <taxon>Ecdysozoa</taxon>
        <taxon>Arthropoda</taxon>
        <taxon>Hexapoda</taxon>
        <taxon>Insecta</taxon>
        <taxon>Pterygota</taxon>
        <taxon>Neoptera</taxon>
        <taxon>Endopterygota</taxon>
        <taxon>Lepidoptera</taxon>
        <taxon>Glossata</taxon>
        <taxon>Ditrysia</taxon>
        <taxon>Tineoidea</taxon>
        <taxon>Psychidae</taxon>
        <taxon>Oiketicinae</taxon>
        <taxon>Eumeta</taxon>
    </lineage>
</organism>
<sequence>MFCVALRHSRRSRTHSRFPFGAYGGIRRVRRVTSWRYYWRHGLPTKQRTCDKYRVALLEYSPEITSVTTRDGRWRRPVLLHSPRVIYISSCASNRSLFEISIPIARVCIGRPAPTHASFEWVVKNQSCNANSPEIT</sequence>